<keyword evidence="2" id="KW-0256">Endoplasmic reticulum</keyword>
<organism evidence="4 5">
    <name type="scientific">Rhizopus oryzae</name>
    <name type="common">Mucormycosis agent</name>
    <name type="synonym">Rhizopus arrhizus var. delemar</name>
    <dbReference type="NCBI Taxonomy" id="64495"/>
    <lineage>
        <taxon>Eukaryota</taxon>
        <taxon>Fungi</taxon>
        <taxon>Fungi incertae sedis</taxon>
        <taxon>Mucoromycota</taxon>
        <taxon>Mucoromycotina</taxon>
        <taxon>Mucoromycetes</taxon>
        <taxon>Mucorales</taxon>
        <taxon>Mucorineae</taxon>
        <taxon>Rhizopodaceae</taxon>
        <taxon>Rhizopus</taxon>
    </lineage>
</organism>
<proteinExistence type="inferred from homology"/>
<evidence type="ECO:0000259" key="3">
    <source>
        <dbReference type="Pfam" id="PF16192"/>
    </source>
</evidence>
<comment type="subcellular location">
    <subcellularLocation>
        <location evidence="2">Endoplasmic reticulum membrane</location>
        <topology evidence="2">Multi-pass membrane protein</topology>
    </subcellularLocation>
</comment>
<keyword evidence="1" id="KW-0325">Glycoprotein</keyword>
<comment type="function">
    <text evidence="2">Transfers mannose from Dol-P-mannose to Ser or Thr residues on proteins.</text>
</comment>
<keyword evidence="2" id="KW-0328">Glycosyltransferase</keyword>
<feature type="transmembrane region" description="Helical" evidence="2">
    <location>
        <begin position="30"/>
        <end position="50"/>
    </location>
</feature>
<dbReference type="AlphaFoldDB" id="A0A9P6XDP3"/>
<dbReference type="EC" id="2.4.1.109" evidence="2"/>
<keyword evidence="2" id="KW-0808">Transferase</keyword>
<dbReference type="EMBL" id="JAANQT010000408">
    <property type="protein sequence ID" value="KAG1311261.1"/>
    <property type="molecule type" value="Genomic_DNA"/>
</dbReference>
<gene>
    <name evidence="4" type="ORF">G6F64_003941</name>
</gene>
<name>A0A9P6XDP3_RHIOR</name>
<keyword evidence="2" id="KW-0472">Membrane</keyword>
<dbReference type="PANTHER" id="PTHR10050:SF50">
    <property type="entry name" value="DOLICHYL-PHOSPHATE-MANNOSE--PROTEIN MANNOSYLTRANSFERASE 1-RELATED"/>
    <property type="match status" value="1"/>
</dbReference>
<dbReference type="Pfam" id="PF16192">
    <property type="entry name" value="PMT_4TMC"/>
    <property type="match status" value="1"/>
</dbReference>
<keyword evidence="2" id="KW-0812">Transmembrane</keyword>
<evidence type="ECO:0000313" key="4">
    <source>
        <dbReference type="EMBL" id="KAG1311261.1"/>
    </source>
</evidence>
<evidence type="ECO:0000256" key="2">
    <source>
        <dbReference type="RuleBase" id="RU367007"/>
    </source>
</evidence>
<keyword evidence="5" id="KW-1185">Reference proteome</keyword>
<reference evidence="4" key="1">
    <citation type="journal article" date="2020" name="Microb. Genom.">
        <title>Genetic diversity of clinical and environmental Mucorales isolates obtained from an investigation of mucormycosis cases among solid organ transplant recipients.</title>
        <authorList>
            <person name="Nguyen M.H."/>
            <person name="Kaul D."/>
            <person name="Muto C."/>
            <person name="Cheng S.J."/>
            <person name="Richter R.A."/>
            <person name="Bruno V.M."/>
            <person name="Liu G."/>
            <person name="Beyhan S."/>
            <person name="Sundermann A.J."/>
            <person name="Mounaud S."/>
            <person name="Pasculle A.W."/>
            <person name="Nierman W.C."/>
            <person name="Driscoll E."/>
            <person name="Cumbie R."/>
            <person name="Clancy C.J."/>
            <person name="Dupont C.L."/>
        </authorList>
    </citation>
    <scope>NUCLEOTIDE SEQUENCE</scope>
    <source>
        <strain evidence="4">GL11</strain>
    </source>
</reference>
<comment type="pathway">
    <text evidence="2">Protein modification; protein glycosylation.</text>
</comment>
<evidence type="ECO:0000313" key="5">
    <source>
        <dbReference type="Proteomes" id="UP000716291"/>
    </source>
</evidence>
<evidence type="ECO:0000256" key="1">
    <source>
        <dbReference type="ARBA" id="ARBA00023180"/>
    </source>
</evidence>
<comment type="catalytic activity">
    <reaction evidence="2">
        <text>a di-trans,poly-cis-dolichyl beta-D-mannosyl phosphate + L-seryl-[protein] = 3-O-(alpha-D-mannosyl)-L-seryl-[protein] + a di-trans,poly-cis-dolichyl phosphate + H(+)</text>
        <dbReference type="Rhea" id="RHEA:17377"/>
        <dbReference type="Rhea" id="RHEA-COMP:9863"/>
        <dbReference type="Rhea" id="RHEA-COMP:13546"/>
        <dbReference type="Rhea" id="RHEA-COMP:19498"/>
        <dbReference type="Rhea" id="RHEA-COMP:19501"/>
        <dbReference type="ChEBI" id="CHEBI:15378"/>
        <dbReference type="ChEBI" id="CHEBI:29999"/>
        <dbReference type="ChEBI" id="CHEBI:57683"/>
        <dbReference type="ChEBI" id="CHEBI:58211"/>
        <dbReference type="ChEBI" id="CHEBI:137321"/>
        <dbReference type="EC" id="2.4.1.109"/>
    </reaction>
</comment>
<protein>
    <recommendedName>
        <fullName evidence="2">Dolichyl-phosphate-mannose--protein mannosyltransferase</fullName>
        <ecNumber evidence="2">2.4.1.109</ecNumber>
    </recommendedName>
</protein>
<accession>A0A9P6XDP3</accession>
<dbReference type="Proteomes" id="UP000716291">
    <property type="component" value="Unassembled WGS sequence"/>
</dbReference>
<dbReference type="InterPro" id="IPR027005">
    <property type="entry name" value="PMT-like"/>
</dbReference>
<comment type="caution">
    <text evidence="2">Lacks conserved residue(s) required for the propagation of feature annotation.</text>
</comment>
<keyword evidence="2" id="KW-1133">Transmembrane helix</keyword>
<sequence length="143" mass="16512">MPALYFSILLFAVGFDLFTIRLMSRKRLMVAGLWILSIIYVYRCFIPITYAEPWTQSLCEKAKWRSTWDFNCAEYHHDIESYNIKKPLIIEGIDKMKSVVSSYWANYPAEVAGVVNIVSDAINVPNNQQSENIEQVDFTTGTQ</sequence>
<feature type="transmembrane region" description="Helical" evidence="2">
    <location>
        <begin position="6"/>
        <end position="23"/>
    </location>
</feature>
<dbReference type="OrthoDB" id="292747at2759"/>
<dbReference type="GO" id="GO:0005789">
    <property type="term" value="C:endoplasmic reticulum membrane"/>
    <property type="evidence" value="ECO:0007669"/>
    <property type="project" value="UniProtKB-SubCell"/>
</dbReference>
<comment type="catalytic activity">
    <reaction evidence="2">
        <text>a di-trans,poly-cis-dolichyl beta-D-mannosyl phosphate + L-threonyl-[protein] = 3-O-(alpha-D-mannosyl)-L-threonyl-[protein] + a di-trans,poly-cis-dolichyl phosphate + H(+)</text>
        <dbReference type="Rhea" id="RHEA:53396"/>
        <dbReference type="Rhea" id="RHEA-COMP:11060"/>
        <dbReference type="Rhea" id="RHEA-COMP:13547"/>
        <dbReference type="Rhea" id="RHEA-COMP:19498"/>
        <dbReference type="Rhea" id="RHEA-COMP:19501"/>
        <dbReference type="ChEBI" id="CHEBI:15378"/>
        <dbReference type="ChEBI" id="CHEBI:30013"/>
        <dbReference type="ChEBI" id="CHEBI:57683"/>
        <dbReference type="ChEBI" id="CHEBI:58211"/>
        <dbReference type="ChEBI" id="CHEBI:137323"/>
        <dbReference type="EC" id="2.4.1.109"/>
    </reaction>
</comment>
<dbReference type="InterPro" id="IPR032421">
    <property type="entry name" value="PMT_4TMC"/>
</dbReference>
<dbReference type="PANTHER" id="PTHR10050">
    <property type="entry name" value="DOLICHYL-PHOSPHATE-MANNOSE--PROTEIN MANNOSYLTRANSFERASE"/>
    <property type="match status" value="1"/>
</dbReference>
<dbReference type="GO" id="GO:0004169">
    <property type="term" value="F:dolichyl-phosphate-mannose-protein mannosyltransferase activity"/>
    <property type="evidence" value="ECO:0007669"/>
    <property type="project" value="UniProtKB-UniRule"/>
</dbReference>
<feature type="domain" description="Protein O-mannosyl-transferase C-terminal four TM" evidence="3">
    <location>
        <begin position="1"/>
        <end position="68"/>
    </location>
</feature>
<comment type="caution">
    <text evidence="4">The sequence shown here is derived from an EMBL/GenBank/DDBJ whole genome shotgun (WGS) entry which is preliminary data.</text>
</comment>
<comment type="similarity">
    <text evidence="2">Belongs to the glycosyltransferase 39 family.</text>
</comment>